<evidence type="ECO:0000313" key="3">
    <source>
        <dbReference type="EMBL" id="KAF2649466.1"/>
    </source>
</evidence>
<evidence type="ECO:0000313" key="4">
    <source>
        <dbReference type="Proteomes" id="UP000799324"/>
    </source>
</evidence>
<keyword evidence="2" id="KW-0812">Transmembrane</keyword>
<feature type="region of interest" description="Disordered" evidence="1">
    <location>
        <begin position="1"/>
        <end position="33"/>
    </location>
</feature>
<dbReference type="EMBL" id="MU004491">
    <property type="protein sequence ID" value="KAF2649466.1"/>
    <property type="molecule type" value="Genomic_DNA"/>
</dbReference>
<evidence type="ECO:0000256" key="1">
    <source>
        <dbReference type="SAM" id="MobiDB-lite"/>
    </source>
</evidence>
<dbReference type="OrthoDB" id="3690848at2759"/>
<evidence type="ECO:0000256" key="2">
    <source>
        <dbReference type="SAM" id="Phobius"/>
    </source>
</evidence>
<sequence>MRTYYLSSQSSRSASEDESVDTSLSDDEEGNSTTTVLRQPVDLVRTVKLVAFYVAAGICAIIVAALCLPLAPLMLCVVALLLCLALIKEILEEIYSLVVYWGLWGVRCLFRRSAKNALSLAEGGCVEQQQQRYTHVDGEYLAVDIAAVDLASIRDGALIRSLPTSSVKLPIDDVSRIAGLSWRWDFDRNSLHDRSLNVAAAIRYAKRIRIQYLFINIISLDQTLEADLLIPQVARFGTLYATIPVIAA</sequence>
<gene>
    <name evidence="3" type="ORF">K491DRAFT_721658</name>
</gene>
<protein>
    <submittedName>
        <fullName evidence="3">Uncharacterized protein</fullName>
    </submittedName>
</protein>
<proteinExistence type="predicted"/>
<accession>A0A6A6SNM8</accession>
<keyword evidence="4" id="KW-1185">Reference proteome</keyword>
<keyword evidence="2" id="KW-1133">Transmembrane helix</keyword>
<name>A0A6A6SNM8_9PLEO</name>
<dbReference type="AlphaFoldDB" id="A0A6A6SNM8"/>
<keyword evidence="2" id="KW-0472">Membrane</keyword>
<feature type="compositionally biased region" description="Acidic residues" evidence="1">
    <location>
        <begin position="16"/>
        <end position="30"/>
    </location>
</feature>
<organism evidence="3 4">
    <name type="scientific">Lophiostoma macrostomum CBS 122681</name>
    <dbReference type="NCBI Taxonomy" id="1314788"/>
    <lineage>
        <taxon>Eukaryota</taxon>
        <taxon>Fungi</taxon>
        <taxon>Dikarya</taxon>
        <taxon>Ascomycota</taxon>
        <taxon>Pezizomycotina</taxon>
        <taxon>Dothideomycetes</taxon>
        <taxon>Pleosporomycetidae</taxon>
        <taxon>Pleosporales</taxon>
        <taxon>Lophiostomataceae</taxon>
        <taxon>Lophiostoma</taxon>
    </lineage>
</organism>
<dbReference type="Proteomes" id="UP000799324">
    <property type="component" value="Unassembled WGS sequence"/>
</dbReference>
<feature type="transmembrane region" description="Helical" evidence="2">
    <location>
        <begin position="49"/>
        <end position="82"/>
    </location>
</feature>
<reference evidence="3" key="1">
    <citation type="journal article" date="2020" name="Stud. Mycol.">
        <title>101 Dothideomycetes genomes: a test case for predicting lifestyles and emergence of pathogens.</title>
        <authorList>
            <person name="Haridas S."/>
            <person name="Albert R."/>
            <person name="Binder M."/>
            <person name="Bloem J."/>
            <person name="Labutti K."/>
            <person name="Salamov A."/>
            <person name="Andreopoulos B."/>
            <person name="Baker S."/>
            <person name="Barry K."/>
            <person name="Bills G."/>
            <person name="Bluhm B."/>
            <person name="Cannon C."/>
            <person name="Castanera R."/>
            <person name="Culley D."/>
            <person name="Daum C."/>
            <person name="Ezra D."/>
            <person name="Gonzalez J."/>
            <person name="Henrissat B."/>
            <person name="Kuo A."/>
            <person name="Liang C."/>
            <person name="Lipzen A."/>
            <person name="Lutzoni F."/>
            <person name="Magnuson J."/>
            <person name="Mondo S."/>
            <person name="Nolan M."/>
            <person name="Ohm R."/>
            <person name="Pangilinan J."/>
            <person name="Park H.-J."/>
            <person name="Ramirez L."/>
            <person name="Alfaro M."/>
            <person name="Sun H."/>
            <person name="Tritt A."/>
            <person name="Yoshinaga Y."/>
            <person name="Zwiers L.-H."/>
            <person name="Turgeon B."/>
            <person name="Goodwin S."/>
            <person name="Spatafora J."/>
            <person name="Crous P."/>
            <person name="Grigoriev I."/>
        </authorList>
    </citation>
    <scope>NUCLEOTIDE SEQUENCE</scope>
    <source>
        <strain evidence="3">CBS 122681</strain>
    </source>
</reference>